<organism evidence="1">
    <name type="scientific">Synechococcus phage QB2</name>
    <dbReference type="NCBI Taxonomy" id="3159453"/>
    <lineage>
        <taxon>Viruses</taxon>
        <taxon>Duplodnaviria</taxon>
        <taxon>Heunggongvirae</taxon>
        <taxon>Uroviricota</taxon>
        <taxon>Caudoviricetes</taxon>
        <taxon>Pantevenvirales</taxon>
        <taxon>Kyanoviridae</taxon>
    </lineage>
</organism>
<evidence type="ECO:0000313" key="1">
    <source>
        <dbReference type="EMBL" id="XCH00485.1"/>
    </source>
</evidence>
<accession>A0AAU8EL03</accession>
<protein>
    <submittedName>
        <fullName evidence="1">Uncharacterized protein</fullName>
    </submittedName>
</protein>
<name>A0AAU8EL03_9CAUD</name>
<sequence length="65" mass="7908">MNRYCIEVDRIERDGSIFHLVQYRELKATKTLRAHKLQLKKLTDRIAEELQYYQVPYKRYSVSMA</sequence>
<dbReference type="EMBL" id="PP861117">
    <property type="protein sequence ID" value="XCH00485.1"/>
    <property type="molecule type" value="Genomic_DNA"/>
</dbReference>
<reference evidence="1" key="1">
    <citation type="submission" date="2024-05" db="EMBL/GenBank/DDBJ databases">
        <authorList>
            <person name="Su C."/>
        </authorList>
    </citation>
    <scope>NUCLEOTIDE SEQUENCE</scope>
</reference>
<proteinExistence type="predicted"/>